<reference evidence="2" key="2">
    <citation type="submission" date="2022-01" db="EMBL/GenBank/DDBJ databases">
        <authorList>
            <person name="Yamashiro T."/>
            <person name="Shiraishi A."/>
            <person name="Satake H."/>
            <person name="Nakayama K."/>
        </authorList>
    </citation>
    <scope>NUCLEOTIDE SEQUENCE</scope>
</reference>
<sequence length="149" mass="15956">MEISTHFLLNRSLGGVWISLLSGLYDLLVSGDLSTPGNPNTEHEKEDFVLSQVGVDVIAPSVAEDAEAHTSMEIDGGSDFVANDNGSLEQGSEDGLMQDDTKLTKVGGSSADEPVLFLKIRSSYWLMHSDGDLQDGAIEIVDESLKGAW</sequence>
<evidence type="ECO:0000313" key="3">
    <source>
        <dbReference type="Proteomes" id="UP001151760"/>
    </source>
</evidence>
<accession>A0ABQ5B657</accession>
<comment type="caution">
    <text evidence="2">The sequence shown here is derived from an EMBL/GenBank/DDBJ whole genome shotgun (WGS) entry which is preliminary data.</text>
</comment>
<organism evidence="2 3">
    <name type="scientific">Tanacetum coccineum</name>
    <dbReference type="NCBI Taxonomy" id="301880"/>
    <lineage>
        <taxon>Eukaryota</taxon>
        <taxon>Viridiplantae</taxon>
        <taxon>Streptophyta</taxon>
        <taxon>Embryophyta</taxon>
        <taxon>Tracheophyta</taxon>
        <taxon>Spermatophyta</taxon>
        <taxon>Magnoliopsida</taxon>
        <taxon>eudicotyledons</taxon>
        <taxon>Gunneridae</taxon>
        <taxon>Pentapetalae</taxon>
        <taxon>asterids</taxon>
        <taxon>campanulids</taxon>
        <taxon>Asterales</taxon>
        <taxon>Asteraceae</taxon>
        <taxon>Asteroideae</taxon>
        <taxon>Anthemideae</taxon>
        <taxon>Anthemidinae</taxon>
        <taxon>Tanacetum</taxon>
    </lineage>
</organism>
<name>A0ABQ5B657_9ASTR</name>
<evidence type="ECO:0000256" key="1">
    <source>
        <dbReference type="SAM" id="MobiDB-lite"/>
    </source>
</evidence>
<reference evidence="2" key="1">
    <citation type="journal article" date="2022" name="Int. J. Mol. Sci.">
        <title>Draft Genome of Tanacetum Coccineum: Genomic Comparison of Closely Related Tanacetum-Family Plants.</title>
        <authorList>
            <person name="Yamashiro T."/>
            <person name="Shiraishi A."/>
            <person name="Nakayama K."/>
            <person name="Satake H."/>
        </authorList>
    </citation>
    <scope>NUCLEOTIDE SEQUENCE</scope>
</reference>
<protein>
    <submittedName>
        <fullName evidence="2">Uncharacterized protein</fullName>
    </submittedName>
</protein>
<feature type="region of interest" description="Disordered" evidence="1">
    <location>
        <begin position="75"/>
        <end position="95"/>
    </location>
</feature>
<dbReference type="EMBL" id="BQNB010012887">
    <property type="protein sequence ID" value="GJT09162.1"/>
    <property type="molecule type" value="Genomic_DNA"/>
</dbReference>
<dbReference type="Proteomes" id="UP001151760">
    <property type="component" value="Unassembled WGS sequence"/>
</dbReference>
<keyword evidence="3" id="KW-1185">Reference proteome</keyword>
<gene>
    <name evidence="2" type="ORF">Tco_0843624</name>
</gene>
<proteinExistence type="predicted"/>
<evidence type="ECO:0000313" key="2">
    <source>
        <dbReference type="EMBL" id="GJT09162.1"/>
    </source>
</evidence>